<name>A0ACB9XVG6_CHAAC</name>
<sequence length="178" mass="19197">MDAERSVGYHGPSRKRLRSGPGDLCGPSLSLKDFCSCFPPAESDTVKRIVPPVAVSDPGVTQEAAAGGHVVSGRGQGRSFVDYFASEWTTGKTKEATSSQERDTSAGILVIWTLHLHTETAAQRYQETAKRGRGNSSGLPLLILQEMMLTLRVPPQSTCATSQTLIYELLTFISVKAQ</sequence>
<keyword evidence="2" id="KW-1185">Reference proteome</keyword>
<proteinExistence type="predicted"/>
<evidence type="ECO:0000313" key="1">
    <source>
        <dbReference type="EMBL" id="KAI4831601.1"/>
    </source>
</evidence>
<dbReference type="EMBL" id="CM043786">
    <property type="protein sequence ID" value="KAI4831601.1"/>
    <property type="molecule type" value="Genomic_DNA"/>
</dbReference>
<comment type="caution">
    <text evidence="1">The sequence shown here is derived from an EMBL/GenBank/DDBJ whole genome shotgun (WGS) entry which is preliminary data.</text>
</comment>
<accession>A0ACB9XVG6</accession>
<organism evidence="1 2">
    <name type="scientific">Chaenocephalus aceratus</name>
    <name type="common">Blackfin icefish</name>
    <name type="synonym">Chaenichthys aceratus</name>
    <dbReference type="NCBI Taxonomy" id="36190"/>
    <lineage>
        <taxon>Eukaryota</taxon>
        <taxon>Metazoa</taxon>
        <taxon>Chordata</taxon>
        <taxon>Craniata</taxon>
        <taxon>Vertebrata</taxon>
        <taxon>Euteleostomi</taxon>
        <taxon>Actinopterygii</taxon>
        <taxon>Neopterygii</taxon>
        <taxon>Teleostei</taxon>
        <taxon>Neoteleostei</taxon>
        <taxon>Acanthomorphata</taxon>
        <taxon>Eupercaria</taxon>
        <taxon>Perciformes</taxon>
        <taxon>Notothenioidei</taxon>
        <taxon>Channichthyidae</taxon>
        <taxon>Chaenocephalus</taxon>
    </lineage>
</organism>
<dbReference type="Proteomes" id="UP001057452">
    <property type="component" value="Chromosome 2"/>
</dbReference>
<reference evidence="1" key="1">
    <citation type="submission" date="2022-05" db="EMBL/GenBank/DDBJ databases">
        <title>Chromosome-level genome of Chaenocephalus aceratus.</title>
        <authorList>
            <person name="Park H."/>
        </authorList>
    </citation>
    <scope>NUCLEOTIDE SEQUENCE</scope>
    <source>
        <strain evidence="1">KU_202001</strain>
    </source>
</reference>
<gene>
    <name evidence="1" type="ORF">KUCAC02_001137</name>
</gene>
<evidence type="ECO:0000313" key="2">
    <source>
        <dbReference type="Proteomes" id="UP001057452"/>
    </source>
</evidence>
<protein>
    <submittedName>
        <fullName evidence="1">Uncharacterized protein</fullName>
    </submittedName>
</protein>